<gene>
    <name evidence="1" type="ORF">QFZ36_002295</name>
</gene>
<sequence length="53" mass="5958">MSTDRLGGWLRRRFRTSRRGFVGVFDGGTEVSAAVEPSFGAVTLQLTVWEQRL</sequence>
<protein>
    <submittedName>
        <fullName evidence="1">Uncharacterized protein</fullName>
    </submittedName>
</protein>
<accession>A0ABU0PN85</accession>
<name>A0ABU0PN85_9MICC</name>
<dbReference type="EMBL" id="JAUSXB010000001">
    <property type="protein sequence ID" value="MDQ0674734.1"/>
    <property type="molecule type" value="Genomic_DNA"/>
</dbReference>
<evidence type="ECO:0000313" key="2">
    <source>
        <dbReference type="Proteomes" id="UP001236806"/>
    </source>
</evidence>
<comment type="caution">
    <text evidence="1">The sequence shown here is derived from an EMBL/GenBank/DDBJ whole genome shotgun (WGS) entry which is preliminary data.</text>
</comment>
<proteinExistence type="predicted"/>
<dbReference type="Proteomes" id="UP001236806">
    <property type="component" value="Unassembled WGS sequence"/>
</dbReference>
<organism evidence="1 2">
    <name type="scientific">Pseudarthrobacter siccitolerans</name>
    <dbReference type="NCBI Taxonomy" id="861266"/>
    <lineage>
        <taxon>Bacteria</taxon>
        <taxon>Bacillati</taxon>
        <taxon>Actinomycetota</taxon>
        <taxon>Actinomycetes</taxon>
        <taxon>Micrococcales</taxon>
        <taxon>Micrococcaceae</taxon>
        <taxon>Pseudarthrobacter</taxon>
    </lineage>
</organism>
<evidence type="ECO:0000313" key="1">
    <source>
        <dbReference type="EMBL" id="MDQ0674734.1"/>
    </source>
</evidence>
<keyword evidence="2" id="KW-1185">Reference proteome</keyword>
<dbReference type="RefSeq" id="WP_306636529.1">
    <property type="nucleotide sequence ID" value="NZ_JAUSXB010000001.1"/>
</dbReference>
<reference evidence="1 2" key="1">
    <citation type="submission" date="2023-07" db="EMBL/GenBank/DDBJ databases">
        <title>Comparative genomics of wheat-associated soil bacteria to identify genetic determinants of phenazine resistance.</title>
        <authorList>
            <person name="Mouncey N."/>
        </authorList>
    </citation>
    <scope>NUCLEOTIDE SEQUENCE [LARGE SCALE GENOMIC DNA]</scope>
    <source>
        <strain evidence="1 2">W1I3</strain>
    </source>
</reference>